<protein>
    <submittedName>
        <fullName evidence="1">Uncharacterized protein</fullName>
    </submittedName>
</protein>
<organism evidence="1">
    <name type="scientific">Pyrodinium bahamense</name>
    <dbReference type="NCBI Taxonomy" id="73915"/>
    <lineage>
        <taxon>Eukaryota</taxon>
        <taxon>Sar</taxon>
        <taxon>Alveolata</taxon>
        <taxon>Dinophyceae</taxon>
        <taxon>Gonyaulacales</taxon>
        <taxon>Pyrocystaceae</taxon>
        <taxon>Pyrodinium</taxon>
    </lineage>
</organism>
<proteinExistence type="predicted"/>
<gene>
    <name evidence="1" type="ORF">PBAH0796_LOCUS22366</name>
</gene>
<reference evidence="1" key="1">
    <citation type="submission" date="2021-01" db="EMBL/GenBank/DDBJ databases">
        <authorList>
            <person name="Corre E."/>
            <person name="Pelletier E."/>
            <person name="Niang G."/>
            <person name="Scheremetjew M."/>
            <person name="Finn R."/>
            <person name="Kale V."/>
            <person name="Holt S."/>
            <person name="Cochrane G."/>
            <person name="Meng A."/>
            <person name="Brown T."/>
            <person name="Cohen L."/>
        </authorList>
    </citation>
    <scope>NUCLEOTIDE SEQUENCE</scope>
    <source>
        <strain evidence="1">Pbaha01</strain>
    </source>
</reference>
<evidence type="ECO:0000313" key="1">
    <source>
        <dbReference type="EMBL" id="CAD8375505.1"/>
    </source>
</evidence>
<dbReference type="EMBL" id="HBEG01036605">
    <property type="protein sequence ID" value="CAD8375505.1"/>
    <property type="molecule type" value="Transcribed_RNA"/>
</dbReference>
<accession>A0A7S0FQY7</accession>
<sequence length="267" mass="28149">MAGASRVFSGWRSGGETDKHAESLVRPLEFKHRLRVCNAFPYPALLDVYRGIREKLTESGPMAYKECRDFEPQLKEGDKIEFKLGDATAGTFAVSSLPSDDAVLLLVIRRHDTLTTAVAFESHVFASGVQSPQVAVIDTYQGAEHSTPRLADAAVANGQVHAREEALRYGNAVAVNPGIYEVKLAGSDGKMKANASLVALGHESYVVLRTGVEAAGRGSSYPQELVVFPQSAASALRSGAAAAHSGLVAVLLAPWLALVAAAAGCGC</sequence>
<name>A0A7S0FQY7_9DINO</name>
<dbReference type="AlphaFoldDB" id="A0A7S0FQY7"/>